<comment type="caution">
    <text evidence="2">The sequence shown here is derived from an EMBL/GenBank/DDBJ whole genome shotgun (WGS) entry which is preliminary data.</text>
</comment>
<gene>
    <name evidence="2" type="ORF">OB919_03025</name>
</gene>
<dbReference type="EMBL" id="JAOPJZ010000002">
    <property type="protein sequence ID" value="MCU4750963.1"/>
    <property type="molecule type" value="Genomic_DNA"/>
</dbReference>
<dbReference type="Proteomes" id="UP001321047">
    <property type="component" value="Unassembled WGS sequence"/>
</dbReference>
<name>A0AAP2Z695_9EURY</name>
<feature type="transmembrane region" description="Helical" evidence="1">
    <location>
        <begin position="16"/>
        <end position="37"/>
    </location>
</feature>
<accession>A0AAP2Z695</accession>
<protein>
    <submittedName>
        <fullName evidence="2">Uncharacterized protein</fullName>
    </submittedName>
</protein>
<reference evidence="2 3" key="1">
    <citation type="submission" date="2022-09" db="EMBL/GenBank/DDBJ databases">
        <title>Enrichment on poylsaccharides allowed isolation of novel metabolic and taxonomic groups of Haloarchaea.</title>
        <authorList>
            <person name="Sorokin D.Y."/>
            <person name="Elcheninov A.G."/>
            <person name="Khizhniak T.V."/>
            <person name="Kolganova T.V."/>
            <person name="Kublanov I.V."/>
        </authorList>
    </citation>
    <scope>NUCLEOTIDE SEQUENCE [LARGE SCALE GENOMIC DNA]</scope>
    <source>
        <strain evidence="2 3">AArc-curdl1</strain>
    </source>
</reference>
<keyword evidence="3" id="KW-1185">Reference proteome</keyword>
<organism evidence="2 3">
    <name type="scientific">Natronosalvus hydrolyticus</name>
    <dbReference type="NCBI Taxonomy" id="2979988"/>
    <lineage>
        <taxon>Archaea</taxon>
        <taxon>Methanobacteriati</taxon>
        <taxon>Methanobacteriota</taxon>
        <taxon>Stenosarchaea group</taxon>
        <taxon>Halobacteria</taxon>
        <taxon>Halobacteriales</taxon>
        <taxon>Natrialbaceae</taxon>
        <taxon>Natronosalvus</taxon>
    </lineage>
</organism>
<sequence length="111" mass="11938">MEVVEVTITLSDRERAILAIALAVGLIVGLWAGLFMLPAEALNVPTEEQSVGASGETTERALFLPVPRSYFLVTITAPIVAVWYSYGRLRADSEEVTDEGTHQAATEGGYP</sequence>
<evidence type="ECO:0000313" key="3">
    <source>
        <dbReference type="Proteomes" id="UP001321047"/>
    </source>
</evidence>
<keyword evidence="1" id="KW-1133">Transmembrane helix</keyword>
<dbReference type="AlphaFoldDB" id="A0AAP2Z695"/>
<evidence type="ECO:0000256" key="1">
    <source>
        <dbReference type="SAM" id="Phobius"/>
    </source>
</evidence>
<keyword evidence="1" id="KW-0812">Transmembrane</keyword>
<keyword evidence="1" id="KW-0472">Membrane</keyword>
<proteinExistence type="predicted"/>
<feature type="transmembrane region" description="Helical" evidence="1">
    <location>
        <begin position="69"/>
        <end position="86"/>
    </location>
</feature>
<evidence type="ECO:0000313" key="2">
    <source>
        <dbReference type="EMBL" id="MCU4750963.1"/>
    </source>
</evidence>